<dbReference type="AlphaFoldDB" id="A0ABC9F7D2"/>
<accession>A0ABC9F7D2</accession>
<evidence type="ECO:0000313" key="1">
    <source>
        <dbReference type="EMBL" id="CAL5070256.1"/>
    </source>
</evidence>
<proteinExistence type="predicted"/>
<dbReference type="EMBL" id="OZ075115">
    <property type="protein sequence ID" value="CAL5070256.1"/>
    <property type="molecule type" value="Genomic_DNA"/>
</dbReference>
<dbReference type="Proteomes" id="UP001497457">
    <property type="component" value="Chromosome 5rd"/>
</dbReference>
<keyword evidence="2" id="KW-1185">Reference proteome</keyword>
<dbReference type="InterPro" id="IPR036047">
    <property type="entry name" value="F-box-like_dom_sf"/>
</dbReference>
<organism evidence="1 2">
    <name type="scientific">Urochloa decumbens</name>
    <dbReference type="NCBI Taxonomy" id="240449"/>
    <lineage>
        <taxon>Eukaryota</taxon>
        <taxon>Viridiplantae</taxon>
        <taxon>Streptophyta</taxon>
        <taxon>Embryophyta</taxon>
        <taxon>Tracheophyta</taxon>
        <taxon>Spermatophyta</taxon>
        <taxon>Magnoliopsida</taxon>
        <taxon>Liliopsida</taxon>
        <taxon>Poales</taxon>
        <taxon>Poaceae</taxon>
        <taxon>PACMAD clade</taxon>
        <taxon>Panicoideae</taxon>
        <taxon>Panicodae</taxon>
        <taxon>Paniceae</taxon>
        <taxon>Melinidinae</taxon>
        <taxon>Urochloa</taxon>
    </lineage>
</organism>
<dbReference type="InterPro" id="IPR055312">
    <property type="entry name" value="FBL15-like"/>
</dbReference>
<protein>
    <recommendedName>
        <fullName evidence="3">F-box domain-containing protein</fullName>
    </recommendedName>
</protein>
<reference evidence="1" key="1">
    <citation type="submission" date="2024-10" db="EMBL/GenBank/DDBJ databases">
        <authorList>
            <person name="Ryan C."/>
        </authorList>
    </citation>
    <scope>NUCLEOTIDE SEQUENCE [LARGE SCALE GENOMIC DNA]</scope>
</reference>
<dbReference type="SUPFAM" id="SSF81383">
    <property type="entry name" value="F-box domain"/>
    <property type="match status" value="1"/>
</dbReference>
<evidence type="ECO:0000313" key="2">
    <source>
        <dbReference type="Proteomes" id="UP001497457"/>
    </source>
</evidence>
<evidence type="ECO:0008006" key="3">
    <source>
        <dbReference type="Google" id="ProtNLM"/>
    </source>
</evidence>
<dbReference type="PANTHER" id="PTHR34709:SF75">
    <property type="entry name" value="FBD DOMAIN-CONTAINING PROTEIN"/>
    <property type="match status" value="1"/>
</dbReference>
<gene>
    <name evidence="1" type="ORF">URODEC1_LOCUS102680</name>
</gene>
<sequence>MQLRSGRLLAPLPAPLQQGARCPCCPKDRISSLPDDVLLFVLARLRSAREAARTGVLSRRWLDLWKQLPELSFSGVDVDLLEGALACVTRPTLDLLDIHLAAELESGCLSSLLRTAAKLSPECLIITLSTCTSRLQDEELPCLYRTTSLQLTAVDLRIAPLVSGEFTVLKSLSLQGLQAQRIAFGPTGIGIRFGQEEPRHVKILEMNICCTEAWLLGAEEGYSITQAIERLPVADFSDLELNIWAEGHAIGPLVLHLLQILPAIQRLKLDLDSYQSKEYACPVNCPCGQPESWRNCDISLMGLEVVEISGFDGKDHEVDLLKFIFRCG</sequence>
<dbReference type="PANTHER" id="PTHR34709">
    <property type="entry name" value="OS10G0396666 PROTEIN"/>
    <property type="match status" value="1"/>
</dbReference>
<name>A0ABC9F7D2_9POAL</name>